<name>A0A4R6WB82_9SPHI</name>
<proteinExistence type="predicted"/>
<dbReference type="AlphaFoldDB" id="A0A4R6WB82"/>
<protein>
    <submittedName>
        <fullName evidence="2">Uncharacterized protein</fullName>
    </submittedName>
</protein>
<accession>A0A4R6WB82</accession>
<keyword evidence="3" id="KW-1185">Reference proteome</keyword>
<sequence length="137" mass="15546">MTIFIRMENLLVVLIFVGSIVYKIYSNYKEEMEKSAKRGPQRPPITKSQAPGIPGKPYQQSSVPPPIPSTTARTVQQEFVTKGNIIQDIPEEVQRVKESRKKHGKGEVEPTKETNEPIAFDLRQAVIQAAILERPYR</sequence>
<organism evidence="2 3">
    <name type="scientific">Sphingobacterium yanglingense</name>
    <dbReference type="NCBI Taxonomy" id="1437280"/>
    <lineage>
        <taxon>Bacteria</taxon>
        <taxon>Pseudomonadati</taxon>
        <taxon>Bacteroidota</taxon>
        <taxon>Sphingobacteriia</taxon>
        <taxon>Sphingobacteriales</taxon>
        <taxon>Sphingobacteriaceae</taxon>
        <taxon>Sphingobacterium</taxon>
    </lineage>
</organism>
<evidence type="ECO:0000256" key="1">
    <source>
        <dbReference type="SAM" id="MobiDB-lite"/>
    </source>
</evidence>
<reference evidence="2 3" key="1">
    <citation type="submission" date="2019-03" db="EMBL/GenBank/DDBJ databases">
        <title>Genomic Encyclopedia of Archaeal and Bacterial Type Strains, Phase II (KMG-II): from individual species to whole genera.</title>
        <authorList>
            <person name="Goeker M."/>
        </authorList>
    </citation>
    <scope>NUCLEOTIDE SEQUENCE [LARGE SCALE GENOMIC DNA]</scope>
    <source>
        <strain evidence="2 3">DSM 28353</strain>
    </source>
</reference>
<feature type="region of interest" description="Disordered" evidence="1">
    <location>
        <begin position="32"/>
        <end position="72"/>
    </location>
</feature>
<evidence type="ECO:0000313" key="3">
    <source>
        <dbReference type="Proteomes" id="UP000295292"/>
    </source>
</evidence>
<feature type="region of interest" description="Disordered" evidence="1">
    <location>
        <begin position="97"/>
        <end position="116"/>
    </location>
</feature>
<dbReference type="EMBL" id="SNYV01000015">
    <property type="protein sequence ID" value="TDQ76655.1"/>
    <property type="molecule type" value="Genomic_DNA"/>
</dbReference>
<evidence type="ECO:0000313" key="2">
    <source>
        <dbReference type="EMBL" id="TDQ76655.1"/>
    </source>
</evidence>
<comment type="caution">
    <text evidence="2">The sequence shown here is derived from an EMBL/GenBank/DDBJ whole genome shotgun (WGS) entry which is preliminary data.</text>
</comment>
<feature type="compositionally biased region" description="Basic and acidic residues" evidence="1">
    <location>
        <begin position="105"/>
        <end position="115"/>
    </location>
</feature>
<dbReference type="Proteomes" id="UP000295292">
    <property type="component" value="Unassembled WGS sequence"/>
</dbReference>
<gene>
    <name evidence="2" type="ORF">CLV99_3248</name>
</gene>